<dbReference type="CDD" id="cd04489">
    <property type="entry name" value="ExoVII_LU_OBF"/>
    <property type="match status" value="1"/>
</dbReference>
<comment type="subunit">
    <text evidence="5">Heterooligomer composed of large and small subunits.</text>
</comment>
<comment type="caution">
    <text evidence="10">The sequence shown here is derived from an EMBL/GenBank/DDBJ whole genome shotgun (WGS) entry which is preliminary data.</text>
</comment>
<feature type="coiled-coil region" evidence="7">
    <location>
        <begin position="307"/>
        <end position="341"/>
    </location>
</feature>
<accession>A0ABS2PEU2</accession>
<organism evidence="10 11">
    <name type="scientific">Geomicrobium sediminis</name>
    <dbReference type="NCBI Taxonomy" id="1347788"/>
    <lineage>
        <taxon>Bacteria</taxon>
        <taxon>Bacillati</taxon>
        <taxon>Bacillota</taxon>
        <taxon>Bacilli</taxon>
        <taxon>Bacillales</taxon>
        <taxon>Geomicrobium</taxon>
    </lineage>
</organism>
<evidence type="ECO:0000256" key="5">
    <source>
        <dbReference type="HAMAP-Rule" id="MF_00378"/>
    </source>
</evidence>
<name>A0ABS2PEU2_9BACL</name>
<dbReference type="Pfam" id="PF13742">
    <property type="entry name" value="tRNA_anti_2"/>
    <property type="match status" value="1"/>
</dbReference>
<feature type="domain" description="Exonuclease VII large subunit C-terminal" evidence="8">
    <location>
        <begin position="125"/>
        <end position="436"/>
    </location>
</feature>
<dbReference type="GO" id="GO:0008855">
    <property type="term" value="F:exodeoxyribonuclease VII activity"/>
    <property type="evidence" value="ECO:0007669"/>
    <property type="project" value="UniProtKB-EC"/>
</dbReference>
<keyword evidence="3 5" id="KW-0378">Hydrolase</keyword>
<dbReference type="NCBIfam" id="TIGR00237">
    <property type="entry name" value="xseA"/>
    <property type="match status" value="1"/>
</dbReference>
<keyword evidence="11" id="KW-1185">Reference proteome</keyword>
<evidence type="ECO:0000256" key="1">
    <source>
        <dbReference type="ARBA" id="ARBA00022490"/>
    </source>
</evidence>
<dbReference type="InterPro" id="IPR003753">
    <property type="entry name" value="Exonuc_VII_L"/>
</dbReference>
<evidence type="ECO:0000256" key="4">
    <source>
        <dbReference type="ARBA" id="ARBA00022839"/>
    </source>
</evidence>
<protein>
    <recommendedName>
        <fullName evidence="5">Exodeoxyribonuclease 7 large subunit</fullName>
        <ecNumber evidence="5">3.1.11.6</ecNumber>
    </recommendedName>
    <alternativeName>
        <fullName evidence="5">Exodeoxyribonuclease VII large subunit</fullName>
        <shortName evidence="5">Exonuclease VII large subunit</shortName>
    </alternativeName>
</protein>
<sequence>MTDHKHQSVSQVTRQIKTLLETSPSLERVFIYGEISNFKHHSRGHMYFTLKDDRARISAVMFAGNNRALRFQPENGMKVFITGNISVYEPYGQYQLYVKQMEPDGIGQLYLAYEQLKGKLEREGYFDPMLKKPLPRFPKEVAVVTSKTGAVIRDIYTTIKRRYPIALITLYPVAVQGPNAVPSIIRALRQADQSQADVIIAGRGGGSIEELWAFNDEELVKTTHSLNTPIISAVGHETDVTLHDFVADVRAATPTAAAELAVPSLQEWNDKLLVNHRRLQKATNQQLVSKRDRLRRFQSSYAFKYPAQLLRQKEQELDRSLEQLNRATKRLVTERKQYEEQLLNRLKRVNPYELYQQKSEALQRLDDKLHRALKHQYSDKANRYDQLIAKLTILNPLGTLKRGYSATYSNEELVTKAADVSVGDSITVHVQDGQIEGVVKEIQNNPDGMLKGVEHRDESNNQ</sequence>
<keyword evidence="1 5" id="KW-0963">Cytoplasm</keyword>
<dbReference type="PANTHER" id="PTHR30008:SF0">
    <property type="entry name" value="EXODEOXYRIBONUCLEASE 7 LARGE SUBUNIT"/>
    <property type="match status" value="1"/>
</dbReference>
<proteinExistence type="inferred from homology"/>
<dbReference type="HAMAP" id="MF_00378">
    <property type="entry name" value="Exonuc_7_L"/>
    <property type="match status" value="1"/>
</dbReference>
<comment type="subcellular location">
    <subcellularLocation>
        <location evidence="5 6">Cytoplasm</location>
    </subcellularLocation>
</comment>
<evidence type="ECO:0000256" key="6">
    <source>
        <dbReference type="RuleBase" id="RU004355"/>
    </source>
</evidence>
<dbReference type="EMBL" id="JAFBEC010000007">
    <property type="protein sequence ID" value="MBM7633646.1"/>
    <property type="molecule type" value="Genomic_DNA"/>
</dbReference>
<evidence type="ECO:0000259" key="9">
    <source>
        <dbReference type="Pfam" id="PF13742"/>
    </source>
</evidence>
<evidence type="ECO:0000256" key="7">
    <source>
        <dbReference type="SAM" id="Coils"/>
    </source>
</evidence>
<comment type="catalytic activity">
    <reaction evidence="5 6">
        <text>Exonucleolytic cleavage in either 5'- to 3'- or 3'- to 5'-direction to yield nucleoside 5'-phosphates.</text>
        <dbReference type="EC" id="3.1.11.6"/>
    </reaction>
</comment>
<keyword evidence="4 5" id="KW-0269">Exonuclease</keyword>
<keyword evidence="2 5" id="KW-0540">Nuclease</keyword>
<feature type="domain" description="OB-fold nucleic acid binding" evidence="9">
    <location>
        <begin position="8"/>
        <end position="102"/>
    </location>
</feature>
<dbReference type="PANTHER" id="PTHR30008">
    <property type="entry name" value="EXODEOXYRIBONUCLEASE 7 LARGE SUBUNIT"/>
    <property type="match status" value="1"/>
</dbReference>
<gene>
    <name evidence="5" type="primary">xseA</name>
    <name evidence="10" type="ORF">JOD17_002740</name>
</gene>
<reference evidence="10 11" key="1">
    <citation type="submission" date="2021-01" db="EMBL/GenBank/DDBJ databases">
        <title>Genomic Encyclopedia of Type Strains, Phase IV (KMG-IV): sequencing the most valuable type-strain genomes for metagenomic binning, comparative biology and taxonomic classification.</title>
        <authorList>
            <person name="Goeker M."/>
        </authorList>
    </citation>
    <scope>NUCLEOTIDE SEQUENCE [LARGE SCALE GENOMIC DNA]</scope>
    <source>
        <strain evidence="10 11">DSM 25540</strain>
    </source>
</reference>
<dbReference type="InterPro" id="IPR025824">
    <property type="entry name" value="OB-fold_nuc-bd_dom"/>
</dbReference>
<dbReference type="Pfam" id="PF02601">
    <property type="entry name" value="Exonuc_VII_L"/>
    <property type="match status" value="1"/>
</dbReference>
<keyword evidence="7" id="KW-0175">Coiled coil</keyword>
<dbReference type="EC" id="3.1.11.6" evidence="5"/>
<evidence type="ECO:0000259" key="8">
    <source>
        <dbReference type="Pfam" id="PF02601"/>
    </source>
</evidence>
<comment type="similarity">
    <text evidence="5 6">Belongs to the XseA family.</text>
</comment>
<dbReference type="Proteomes" id="UP000741863">
    <property type="component" value="Unassembled WGS sequence"/>
</dbReference>
<comment type="function">
    <text evidence="5">Bidirectionally degrades single-stranded DNA into large acid-insoluble oligonucleotides, which are then degraded further into small acid-soluble oligonucleotides.</text>
</comment>
<dbReference type="InterPro" id="IPR020579">
    <property type="entry name" value="Exonuc_VII_lsu_C"/>
</dbReference>
<evidence type="ECO:0000256" key="2">
    <source>
        <dbReference type="ARBA" id="ARBA00022722"/>
    </source>
</evidence>
<dbReference type="RefSeq" id="WP_204698335.1">
    <property type="nucleotide sequence ID" value="NZ_JAFBEC010000007.1"/>
</dbReference>
<evidence type="ECO:0000313" key="11">
    <source>
        <dbReference type="Proteomes" id="UP000741863"/>
    </source>
</evidence>
<evidence type="ECO:0000256" key="3">
    <source>
        <dbReference type="ARBA" id="ARBA00022801"/>
    </source>
</evidence>
<evidence type="ECO:0000313" key="10">
    <source>
        <dbReference type="EMBL" id="MBM7633646.1"/>
    </source>
</evidence>